<keyword evidence="7" id="KW-1133">Transmembrane helix</keyword>
<dbReference type="PANTHER" id="PTHR33248">
    <property type="entry name" value="ZINC ION-BINDING PROTEIN"/>
    <property type="match status" value="1"/>
</dbReference>
<dbReference type="PROSITE" id="PS51999">
    <property type="entry name" value="ZF_GRF"/>
    <property type="match status" value="1"/>
</dbReference>
<sequence>MVGPKQQASTGSGSSTNSRHGRVKCGCGVSAIVRVAKKGPNCGMQFLGCSSWPEYNCGFFRWVPENNAIEDLQFQVLEKDTTISELEYDKKLLEEKLKKVQLKKDNLEEDIHEMKNEVCELRIEVMRAIRNEKNYSMALMYSCLLFAFVLFYLK</sequence>
<protein>
    <recommendedName>
        <fullName evidence="8">GRF-type domain-containing protein</fullName>
    </recommendedName>
</protein>
<keyword evidence="3" id="KW-0862">Zinc</keyword>
<dbReference type="Proteomes" id="UP000813463">
    <property type="component" value="Chromosome 5"/>
</dbReference>
<dbReference type="GeneID" id="130461030"/>
<keyword evidence="7" id="KW-0812">Transmembrane</keyword>
<name>A0ABM3QNF5_SPIOL</name>
<evidence type="ECO:0000256" key="4">
    <source>
        <dbReference type="PROSITE-ProRule" id="PRU01343"/>
    </source>
</evidence>
<evidence type="ECO:0000256" key="6">
    <source>
        <dbReference type="SAM" id="MobiDB-lite"/>
    </source>
</evidence>
<feature type="domain" description="GRF-type" evidence="8">
    <location>
        <begin position="25"/>
        <end position="66"/>
    </location>
</feature>
<organism evidence="9 10">
    <name type="scientific">Spinacia oleracea</name>
    <name type="common">Spinach</name>
    <dbReference type="NCBI Taxonomy" id="3562"/>
    <lineage>
        <taxon>Eukaryota</taxon>
        <taxon>Viridiplantae</taxon>
        <taxon>Streptophyta</taxon>
        <taxon>Embryophyta</taxon>
        <taxon>Tracheophyta</taxon>
        <taxon>Spermatophyta</taxon>
        <taxon>Magnoliopsida</taxon>
        <taxon>eudicotyledons</taxon>
        <taxon>Gunneridae</taxon>
        <taxon>Pentapetalae</taxon>
        <taxon>Caryophyllales</taxon>
        <taxon>Chenopodiaceae</taxon>
        <taxon>Chenopodioideae</taxon>
        <taxon>Anserineae</taxon>
        <taxon>Spinacia</taxon>
    </lineage>
</organism>
<feature type="region of interest" description="Disordered" evidence="6">
    <location>
        <begin position="1"/>
        <end position="21"/>
    </location>
</feature>
<feature type="compositionally biased region" description="Polar residues" evidence="6">
    <location>
        <begin position="1"/>
        <end position="18"/>
    </location>
</feature>
<proteinExistence type="predicted"/>
<keyword evidence="5" id="KW-0175">Coiled coil</keyword>
<reference evidence="10" key="2">
    <citation type="submission" date="2025-08" db="UniProtKB">
        <authorList>
            <consortium name="RefSeq"/>
        </authorList>
    </citation>
    <scope>IDENTIFICATION</scope>
    <source>
        <tissue evidence="10">Leaf</tissue>
    </source>
</reference>
<feature type="coiled-coil region" evidence="5">
    <location>
        <begin position="83"/>
        <end position="124"/>
    </location>
</feature>
<gene>
    <name evidence="10" type="primary">LOC130461030</name>
</gene>
<accession>A0ABM3QNF5</accession>
<evidence type="ECO:0000313" key="10">
    <source>
        <dbReference type="RefSeq" id="XP_056684884.1"/>
    </source>
</evidence>
<keyword evidence="9" id="KW-1185">Reference proteome</keyword>
<evidence type="ECO:0000259" key="8">
    <source>
        <dbReference type="PROSITE" id="PS51999"/>
    </source>
</evidence>
<evidence type="ECO:0000256" key="2">
    <source>
        <dbReference type="ARBA" id="ARBA00022771"/>
    </source>
</evidence>
<evidence type="ECO:0000256" key="3">
    <source>
        <dbReference type="ARBA" id="ARBA00022833"/>
    </source>
</evidence>
<reference evidence="9" key="1">
    <citation type="journal article" date="2021" name="Nat. Commun.">
        <title>Genomic analyses provide insights into spinach domestication and the genetic basis of agronomic traits.</title>
        <authorList>
            <person name="Cai X."/>
            <person name="Sun X."/>
            <person name="Xu C."/>
            <person name="Sun H."/>
            <person name="Wang X."/>
            <person name="Ge C."/>
            <person name="Zhang Z."/>
            <person name="Wang Q."/>
            <person name="Fei Z."/>
            <person name="Jiao C."/>
            <person name="Wang Q."/>
        </authorList>
    </citation>
    <scope>NUCLEOTIDE SEQUENCE [LARGE SCALE GENOMIC DNA]</scope>
    <source>
        <strain evidence="9">cv. Varoflay</strain>
    </source>
</reference>
<evidence type="ECO:0000256" key="5">
    <source>
        <dbReference type="SAM" id="Coils"/>
    </source>
</evidence>
<keyword evidence="2 4" id="KW-0863">Zinc-finger</keyword>
<dbReference type="InterPro" id="IPR010666">
    <property type="entry name" value="Znf_GRF"/>
</dbReference>
<evidence type="ECO:0000313" key="9">
    <source>
        <dbReference type="Proteomes" id="UP000813463"/>
    </source>
</evidence>
<keyword evidence="1" id="KW-0479">Metal-binding</keyword>
<keyword evidence="7" id="KW-0472">Membrane</keyword>
<evidence type="ECO:0000256" key="1">
    <source>
        <dbReference type="ARBA" id="ARBA00022723"/>
    </source>
</evidence>
<dbReference type="RefSeq" id="XP_056684884.1">
    <property type="nucleotide sequence ID" value="XM_056828906.1"/>
</dbReference>
<feature type="transmembrane region" description="Helical" evidence="7">
    <location>
        <begin position="135"/>
        <end position="153"/>
    </location>
</feature>
<dbReference type="Pfam" id="PF06839">
    <property type="entry name" value="Zn_ribbon_GRF"/>
    <property type="match status" value="1"/>
</dbReference>
<evidence type="ECO:0000256" key="7">
    <source>
        <dbReference type="SAM" id="Phobius"/>
    </source>
</evidence>